<dbReference type="Proteomes" id="UP000286097">
    <property type="component" value="Unassembled WGS sequence"/>
</dbReference>
<sequence length="61" mass="6417">MSKTHALFSGVVVDFALSVEIQRPCSIADPIAREVGVSGVKEHSERMSATSICKGTGQSPN</sequence>
<dbReference type="EMBL" id="QKXF01000464">
    <property type="protein sequence ID" value="RQM11168.1"/>
    <property type="molecule type" value="Genomic_DNA"/>
</dbReference>
<organism evidence="1 3">
    <name type="scientific">Peronospora effusa</name>
    <dbReference type="NCBI Taxonomy" id="542832"/>
    <lineage>
        <taxon>Eukaryota</taxon>
        <taxon>Sar</taxon>
        <taxon>Stramenopiles</taxon>
        <taxon>Oomycota</taxon>
        <taxon>Peronosporomycetes</taxon>
        <taxon>Peronosporales</taxon>
        <taxon>Peronosporaceae</taxon>
        <taxon>Peronospora</taxon>
    </lineage>
</organism>
<comment type="caution">
    <text evidence="1">The sequence shown here is derived from an EMBL/GenBank/DDBJ whole genome shotgun (WGS) entry which is preliminary data.</text>
</comment>
<proteinExistence type="predicted"/>
<dbReference type="AlphaFoldDB" id="A0A3M6V910"/>
<reference evidence="3 4" key="1">
    <citation type="submission" date="2018-06" db="EMBL/GenBank/DDBJ databases">
        <title>Comparative genomics of downy mildews reveals potential adaptations to biotrophy.</title>
        <authorList>
            <person name="Fletcher K."/>
            <person name="Klosterman S.J."/>
            <person name="Derevnina L."/>
            <person name="Martin F."/>
            <person name="Koike S."/>
            <person name="Reyes Chin-Wo S."/>
            <person name="Mou B."/>
            <person name="Michelmore R."/>
        </authorList>
    </citation>
    <scope>NUCLEOTIDE SEQUENCE [LARGE SCALE GENOMIC DNA]</scope>
    <source>
        <strain evidence="2 4">R13</strain>
        <strain evidence="1 3">R14</strain>
    </source>
</reference>
<dbReference type="Proteomes" id="UP000282087">
    <property type="component" value="Unassembled WGS sequence"/>
</dbReference>
<dbReference type="VEuPathDB" id="FungiDB:DD237_007893"/>
<name>A0A3M6V910_9STRA</name>
<evidence type="ECO:0000313" key="3">
    <source>
        <dbReference type="Proteomes" id="UP000282087"/>
    </source>
</evidence>
<accession>A0A3M6V910</accession>
<gene>
    <name evidence="2" type="ORF">DD237_007893</name>
    <name evidence="1" type="ORF">DD238_007737</name>
</gene>
<evidence type="ECO:0000313" key="2">
    <source>
        <dbReference type="EMBL" id="RQM11168.1"/>
    </source>
</evidence>
<dbReference type="EMBL" id="QLLG01000600">
    <property type="protein sequence ID" value="RMX62503.1"/>
    <property type="molecule type" value="Genomic_DNA"/>
</dbReference>
<keyword evidence="3" id="KW-1185">Reference proteome</keyword>
<protein>
    <submittedName>
        <fullName evidence="1">Uncharacterized protein</fullName>
    </submittedName>
</protein>
<evidence type="ECO:0000313" key="4">
    <source>
        <dbReference type="Proteomes" id="UP000286097"/>
    </source>
</evidence>
<evidence type="ECO:0000313" key="1">
    <source>
        <dbReference type="EMBL" id="RMX62503.1"/>
    </source>
</evidence>